<keyword evidence="3 14" id="KW-0812">Transmembrane</keyword>
<feature type="domain" description="Cadherin" evidence="16">
    <location>
        <begin position="270"/>
        <end position="380"/>
    </location>
</feature>
<dbReference type="Gene3D" id="2.60.40.60">
    <property type="entry name" value="Cadherins"/>
    <property type="match status" value="14"/>
</dbReference>
<dbReference type="GO" id="GO:0008013">
    <property type="term" value="F:beta-catenin binding"/>
    <property type="evidence" value="ECO:0007669"/>
    <property type="project" value="TreeGrafter"/>
</dbReference>
<feature type="region of interest" description="Disordered" evidence="13">
    <location>
        <begin position="1803"/>
        <end position="1826"/>
    </location>
</feature>
<feature type="domain" description="Cadherin" evidence="16">
    <location>
        <begin position="597"/>
        <end position="699"/>
    </location>
</feature>
<evidence type="ECO:0000256" key="3">
    <source>
        <dbReference type="ARBA" id="ARBA00022692"/>
    </source>
</evidence>
<dbReference type="GO" id="GO:0005509">
    <property type="term" value="F:calcium ion binding"/>
    <property type="evidence" value="ECO:0007669"/>
    <property type="project" value="UniProtKB-UniRule"/>
</dbReference>
<dbReference type="InterPro" id="IPR015919">
    <property type="entry name" value="Cadherin-like_sf"/>
</dbReference>
<organism evidence="17 18">
    <name type="scientific">Acanthaster planci</name>
    <name type="common">Crown-of-thorns starfish</name>
    <dbReference type="NCBI Taxonomy" id="133434"/>
    <lineage>
        <taxon>Eukaryota</taxon>
        <taxon>Metazoa</taxon>
        <taxon>Echinodermata</taxon>
        <taxon>Eleutherozoa</taxon>
        <taxon>Asterozoa</taxon>
        <taxon>Asteroidea</taxon>
        <taxon>Valvatacea</taxon>
        <taxon>Valvatida</taxon>
        <taxon>Acanthasteridae</taxon>
        <taxon>Acanthaster</taxon>
    </lineage>
</organism>
<evidence type="ECO:0000256" key="5">
    <source>
        <dbReference type="ARBA" id="ARBA00022737"/>
    </source>
</evidence>
<feature type="domain" description="Cadherin" evidence="16">
    <location>
        <begin position="806"/>
        <end position="923"/>
    </location>
</feature>
<dbReference type="GeneID" id="110990928"/>
<feature type="domain" description="Cadherin" evidence="16">
    <location>
        <begin position="1483"/>
        <end position="1598"/>
    </location>
</feature>
<feature type="domain" description="Cadherin" evidence="16">
    <location>
        <begin position="1362"/>
        <end position="1480"/>
    </location>
</feature>
<evidence type="ECO:0000256" key="9">
    <source>
        <dbReference type="ARBA" id="ARBA00023136"/>
    </source>
</evidence>
<evidence type="ECO:0000259" key="16">
    <source>
        <dbReference type="PROSITE" id="PS50268"/>
    </source>
</evidence>
<dbReference type="OrthoDB" id="6510378at2759"/>
<feature type="domain" description="Cadherin" evidence="16">
    <location>
        <begin position="1030"/>
        <end position="1134"/>
    </location>
</feature>
<dbReference type="GO" id="GO:0016342">
    <property type="term" value="C:catenin complex"/>
    <property type="evidence" value="ECO:0007669"/>
    <property type="project" value="TreeGrafter"/>
</dbReference>
<evidence type="ECO:0000313" key="18">
    <source>
        <dbReference type="RefSeq" id="XP_022111724.1"/>
    </source>
</evidence>
<dbReference type="FunFam" id="2.60.40.60:FF:000020">
    <property type="entry name" value="Dachsous cadherin-related 1b"/>
    <property type="match status" value="4"/>
</dbReference>
<dbReference type="InterPro" id="IPR020894">
    <property type="entry name" value="Cadherin_CS"/>
</dbReference>
<dbReference type="Proteomes" id="UP000694845">
    <property type="component" value="Unplaced"/>
</dbReference>
<dbReference type="OMA" id="DQGKNGT"/>
<feature type="transmembrane region" description="Helical" evidence="14">
    <location>
        <begin position="1719"/>
        <end position="1744"/>
    </location>
</feature>
<dbReference type="SUPFAM" id="SSF49313">
    <property type="entry name" value="Cadherin-like"/>
    <property type="match status" value="14"/>
</dbReference>
<keyword evidence="10" id="KW-1015">Disulfide bond</keyword>
<dbReference type="PANTHER" id="PTHR24027:SF442">
    <property type="entry name" value="PROTOCADHERIN-15 ISOFORM X1"/>
    <property type="match status" value="1"/>
</dbReference>
<keyword evidence="7" id="KW-0130">Cell adhesion</keyword>
<evidence type="ECO:0000256" key="11">
    <source>
        <dbReference type="ARBA" id="ARBA00023180"/>
    </source>
</evidence>
<evidence type="ECO:0000256" key="13">
    <source>
        <dbReference type="SAM" id="MobiDB-lite"/>
    </source>
</evidence>
<dbReference type="PROSITE" id="PS50268">
    <property type="entry name" value="CADHERIN_2"/>
    <property type="match status" value="14"/>
</dbReference>
<evidence type="ECO:0000256" key="10">
    <source>
        <dbReference type="ARBA" id="ARBA00023157"/>
    </source>
</evidence>
<dbReference type="CDD" id="cd11304">
    <property type="entry name" value="Cadherin_repeat"/>
    <property type="match status" value="14"/>
</dbReference>
<name>A0A8B8A210_ACAPL</name>
<keyword evidence="17" id="KW-1185">Reference proteome</keyword>
<evidence type="ECO:0000256" key="7">
    <source>
        <dbReference type="ARBA" id="ARBA00022889"/>
    </source>
</evidence>
<dbReference type="PANTHER" id="PTHR24027">
    <property type="entry name" value="CADHERIN-23"/>
    <property type="match status" value="1"/>
</dbReference>
<feature type="chain" id="PRO_5034191763" evidence="15">
    <location>
        <begin position="22"/>
        <end position="1892"/>
    </location>
</feature>
<evidence type="ECO:0000256" key="4">
    <source>
        <dbReference type="ARBA" id="ARBA00022729"/>
    </source>
</evidence>
<evidence type="ECO:0000313" key="17">
    <source>
        <dbReference type="Proteomes" id="UP000694845"/>
    </source>
</evidence>
<feature type="domain" description="Cadherin" evidence="16">
    <location>
        <begin position="1135"/>
        <end position="1243"/>
    </location>
</feature>
<feature type="domain" description="Cadherin" evidence="16">
    <location>
        <begin position="1262"/>
        <end position="1356"/>
    </location>
</feature>
<keyword evidence="2" id="KW-0245">EGF-like domain</keyword>
<keyword evidence="11" id="KW-0325">Glycoprotein</keyword>
<dbReference type="PROSITE" id="PS00232">
    <property type="entry name" value="CADHERIN_1"/>
    <property type="match status" value="6"/>
</dbReference>
<dbReference type="KEGG" id="aplc:110990928"/>
<keyword evidence="9 14" id="KW-0472">Membrane</keyword>
<dbReference type="GO" id="GO:0007156">
    <property type="term" value="P:homophilic cell adhesion via plasma membrane adhesion molecules"/>
    <property type="evidence" value="ECO:0007669"/>
    <property type="project" value="InterPro"/>
</dbReference>
<evidence type="ECO:0000256" key="12">
    <source>
        <dbReference type="PROSITE-ProRule" id="PRU00043"/>
    </source>
</evidence>
<dbReference type="FunFam" id="2.60.40.60:FF:000104">
    <property type="entry name" value="cadherin-23 isoform X1"/>
    <property type="match status" value="1"/>
</dbReference>
<feature type="domain" description="Cadherin" evidence="16">
    <location>
        <begin position="381"/>
        <end position="493"/>
    </location>
</feature>
<dbReference type="PRINTS" id="PR00205">
    <property type="entry name" value="CADHERIN"/>
</dbReference>
<keyword evidence="8 14" id="KW-1133">Transmembrane helix</keyword>
<keyword evidence="5" id="KW-0677">Repeat</keyword>
<feature type="domain" description="Cadherin" evidence="16">
    <location>
        <begin position="924"/>
        <end position="1028"/>
    </location>
</feature>
<keyword evidence="6 12" id="KW-0106">Calcium</keyword>
<feature type="domain" description="Cadherin" evidence="16">
    <location>
        <begin position="700"/>
        <end position="805"/>
    </location>
</feature>
<evidence type="ECO:0000256" key="1">
    <source>
        <dbReference type="ARBA" id="ARBA00004167"/>
    </source>
</evidence>
<dbReference type="SMART" id="SM00112">
    <property type="entry name" value="CA"/>
    <property type="match status" value="14"/>
</dbReference>
<dbReference type="FunFam" id="2.60.40.60:FF:000024">
    <property type="entry name" value="FAT atypical cadherin 3"/>
    <property type="match status" value="1"/>
</dbReference>
<protein>
    <submittedName>
        <fullName evidence="18">Cadherin-23-like</fullName>
    </submittedName>
</protein>
<comment type="subcellular location">
    <subcellularLocation>
        <location evidence="1">Membrane</location>
        <topology evidence="1">Single-pass membrane protein</topology>
    </subcellularLocation>
</comment>
<gene>
    <name evidence="18" type="primary">LOC110990928</name>
</gene>
<dbReference type="InterPro" id="IPR039808">
    <property type="entry name" value="Cadherin"/>
</dbReference>
<feature type="domain" description="Cadherin" evidence="16">
    <location>
        <begin position="45"/>
        <end position="153"/>
    </location>
</feature>
<reference evidence="18" key="1">
    <citation type="submission" date="2025-08" db="UniProtKB">
        <authorList>
            <consortium name="RefSeq"/>
        </authorList>
    </citation>
    <scope>IDENTIFICATION</scope>
</reference>
<keyword evidence="4 15" id="KW-0732">Signal</keyword>
<evidence type="ECO:0000256" key="2">
    <source>
        <dbReference type="ARBA" id="ARBA00022536"/>
    </source>
</evidence>
<feature type="domain" description="Cadherin" evidence="16">
    <location>
        <begin position="164"/>
        <end position="269"/>
    </location>
</feature>
<dbReference type="GO" id="GO:0045296">
    <property type="term" value="F:cadherin binding"/>
    <property type="evidence" value="ECO:0007669"/>
    <property type="project" value="TreeGrafter"/>
</dbReference>
<dbReference type="InterPro" id="IPR002126">
    <property type="entry name" value="Cadherin-like_dom"/>
</dbReference>
<feature type="domain" description="Cadherin" evidence="16">
    <location>
        <begin position="494"/>
        <end position="596"/>
    </location>
</feature>
<evidence type="ECO:0000256" key="15">
    <source>
        <dbReference type="SAM" id="SignalP"/>
    </source>
</evidence>
<dbReference type="Pfam" id="PF00028">
    <property type="entry name" value="Cadherin"/>
    <property type="match status" value="11"/>
</dbReference>
<proteinExistence type="predicted"/>
<evidence type="ECO:0000256" key="8">
    <source>
        <dbReference type="ARBA" id="ARBA00022989"/>
    </source>
</evidence>
<dbReference type="GO" id="GO:0016477">
    <property type="term" value="P:cell migration"/>
    <property type="evidence" value="ECO:0007669"/>
    <property type="project" value="TreeGrafter"/>
</dbReference>
<evidence type="ECO:0000256" key="6">
    <source>
        <dbReference type="ARBA" id="ARBA00022837"/>
    </source>
</evidence>
<accession>A0A8B8A210</accession>
<feature type="signal peptide" evidence="15">
    <location>
        <begin position="1"/>
        <end position="21"/>
    </location>
</feature>
<sequence length="1892" mass="210415">MTRMWWAQFFVLVQLTQLVTTRPPEFRCQDDFDGIGPNCDGTYEYRDMNKFQIEETTEVNKLLYTLEAFDPDGTAVSYDIVSYTADTNPYEEDGFGYINVDRTTGNVSTKAEIDYEAVHLLWIRWKLTDSTSEETLKSVSVFVKDVNDNDPKFTSERYQLQEAVKEGSMTSNDVIFTVSASDDDSEETIRYDIIEDHQDWPCNGDLFEIDAISGNITLKVNTSLDFEINTQYTICVRASDSGKPSGEPRYDYAQVIVYVQDEQDTAPFFTITNYDREITEDEPLGFGVIRVTARDGDRGVFTPNVIEYSLVGGDDKFEINNGTGQITIKAMLDRETKSSHIVTVTAQEIRADGTPEVQPSSAEVNITFQVGDIDDENATFSSRAERTSLPENSLQGSFVPLNELSVSDTDQAPNNEFKLLLGGADKDTFRIQNENVRGEATVDVRVKNNTLLDFERRQYLDFEIYATNGDGVVYDVARVLVNITDQNDETPTFSQQQYSFEVQENSRGVFVGDVNATDADSEPFSQVTYQLFGLGDNPQFAMDRMTGEITTRPDSSLDFEGQKVYFFTCVATDGERSGTATVQIELTDQNDNAPAFSSETYTAQVDENTIPESSLLSVSATDRDRDNQVSFSLFNDSYSERFEISSAGELKLLQKLDFEEDGPTIKLIVVATDSGSPPQSANATVIVRIQDMNDQSPIFTEKVYDGNVSEDATRGTLVLKVSATDDDQENTVNSRIDYFFVDSVSDFRLSIATGEVTVNSDNLDRDIQGNYSLEVIAIDRGEPARNGTCYVNITLTDVNNKPPIFKDQAPTAEIYENATVNSPVTIVTAVDPDKTAYLSYTIISVAALDEDGNDVSGSFGENFWIDNKTGEVFTGDTLNREVVATFDIKITVEDLNGQQGTDQENQVTLIVNILDINDNAPEFSETNYQFTVTENTAVDTVISTSIGATDKDQGDNAVIRFRLADDVDSLMKIDSTSGTLSVNGTFDREKYPNYTALVVAFDKGYPELSSDATIVIIINDINDNDPEFNTSMNYEAEIPENFKNQTTILQAIATDADGSEKFGSVTYEISAGNPDDIFCVDEFEGDVMICYDKELDREEEEIYRLTVSASDGERIANKQVTIKVLDINDNPPEFTSQPGKLFLQESVDVGQLVTTLTATDVDEPNTNNSKVVYDISAGNSRGLFEITTERGGGVIRTAASLSNEVGVYNLHVVAMDAGMPPLKSEPLFLAIEVTDVNDDTPEIIFPRDLDVFYILENYTGFVLNVTAKDTDSGPNGDVFFRFIDSVGENGLDSKYFDMIQVDNYTVAINIHTVTDRETKEIYELKVEVKDRGPFPLASQISFTVQVNDTDDNEPLFWTDPSNKPAAEFSVLENDGSAVIGSVDFAADADEPQNWHIYYFIVDGNSEEQAKESFKLDKTSGELSLQKPLDREQNQTHMLVVKVTSDEDFIPVAPIPYNEDDNTLLPVTVTVKDENDNGPAFYVEDKLYTGGVKYNAEFESEVIKVEAIDSDVGEYAIVVYKITEQKYTSTDGVVREDNAFAIIERTGSVITNRVFEKGDAGYFTIRVEASDSKNDAFKDEATVSIYIYSEEQQVEMTIFKSTDEVRGYEERFKDVIEEIILKYGVLNSNPSVKRATSAITPAVVIDDIQILVVDDAPKPGWSIMRFHVTNKADNTIIAPSVIVKAIDDAYDYTEIIRTEFGVEDVVIAIPPTEPPPDLTWIQWLLVGILCAVVVFAVGLVATICIMRSGYRRKLRAATAGTYERIIPSSNANHAPNTNQFTEPGSNPLFNKKLSDEFENRYVETPEDAEEAAEDKKKEKMSNGHAKQIADDSISNSEDQEIVVDMFDDSADYEEVPDNETGDKLLMEVLADYDKEKKGQVNLAGFAELTITEI</sequence>
<dbReference type="RefSeq" id="XP_022111724.1">
    <property type="nucleotide sequence ID" value="XM_022256032.1"/>
</dbReference>
<evidence type="ECO:0000256" key="14">
    <source>
        <dbReference type="SAM" id="Phobius"/>
    </source>
</evidence>